<proteinExistence type="predicted"/>
<feature type="transmembrane region" description="Helical" evidence="4">
    <location>
        <begin position="309"/>
        <end position="329"/>
    </location>
</feature>
<feature type="domain" description="Major facilitator superfamily (MFS) profile" evidence="5">
    <location>
        <begin position="19"/>
        <end position="397"/>
    </location>
</feature>
<dbReference type="AlphaFoldDB" id="H8L450"/>
<evidence type="ECO:0000313" key="7">
    <source>
        <dbReference type="Proteomes" id="UP000005234"/>
    </source>
</evidence>
<protein>
    <submittedName>
        <fullName evidence="6">Cyanate permease</fullName>
    </submittedName>
</protein>
<dbReference type="Pfam" id="PF07690">
    <property type="entry name" value="MFS_1"/>
    <property type="match status" value="1"/>
</dbReference>
<feature type="transmembrane region" description="Helical" evidence="4">
    <location>
        <begin position="259"/>
        <end position="277"/>
    </location>
</feature>
<gene>
    <name evidence="6" type="ordered locus">Fraau_2144</name>
</gene>
<dbReference type="PROSITE" id="PS50850">
    <property type="entry name" value="MFS"/>
    <property type="match status" value="1"/>
</dbReference>
<reference evidence="6" key="1">
    <citation type="submission" date="2012-02" db="EMBL/GenBank/DDBJ databases">
        <title>The complete genome of Frateuria aurantia DSM 6220.</title>
        <authorList>
            <consortium name="US DOE Joint Genome Institute (JGI-PGF)"/>
            <person name="Lucas S."/>
            <person name="Copeland A."/>
            <person name="Lapidus A."/>
            <person name="Glavina del Rio T."/>
            <person name="Dalin E."/>
            <person name="Tice H."/>
            <person name="Bruce D."/>
            <person name="Goodwin L."/>
            <person name="Pitluck S."/>
            <person name="Peters L."/>
            <person name="Ovchinnikova G."/>
            <person name="Teshima H."/>
            <person name="Kyrpides N."/>
            <person name="Mavromatis K."/>
            <person name="Ivanova N."/>
            <person name="Brettin T."/>
            <person name="Detter J.C."/>
            <person name="Han C."/>
            <person name="Larimer F."/>
            <person name="Land M."/>
            <person name="Hauser L."/>
            <person name="Markowitz V."/>
            <person name="Cheng J.-F."/>
            <person name="Hugenholtz P."/>
            <person name="Woyke T."/>
            <person name="Wu D."/>
            <person name="Brambilla E."/>
            <person name="Klenk H.-P."/>
            <person name="Eisen J.A."/>
        </authorList>
    </citation>
    <scope>NUCLEOTIDE SEQUENCE</scope>
    <source>
        <strain evidence="6">DSM 6220</strain>
    </source>
</reference>
<dbReference type="PANTHER" id="PTHR23523">
    <property type="match status" value="1"/>
</dbReference>
<organism evidence="6 7">
    <name type="scientific">Frateuria aurantia (strain ATCC 33424 / DSM 6220 / KCTC 2777 / LMG 1558 / NBRC 3245 / NCIMB 13370)</name>
    <name type="common">Acetobacter aurantius</name>
    <dbReference type="NCBI Taxonomy" id="767434"/>
    <lineage>
        <taxon>Bacteria</taxon>
        <taxon>Pseudomonadati</taxon>
        <taxon>Pseudomonadota</taxon>
        <taxon>Gammaproteobacteria</taxon>
        <taxon>Lysobacterales</taxon>
        <taxon>Rhodanobacteraceae</taxon>
        <taxon>Frateuria</taxon>
    </lineage>
</organism>
<feature type="transmembrane region" description="Helical" evidence="4">
    <location>
        <begin position="175"/>
        <end position="195"/>
    </location>
</feature>
<keyword evidence="7" id="KW-1185">Reference proteome</keyword>
<dbReference type="Proteomes" id="UP000005234">
    <property type="component" value="Chromosome"/>
</dbReference>
<feature type="transmembrane region" description="Helical" evidence="4">
    <location>
        <begin position="376"/>
        <end position="397"/>
    </location>
</feature>
<feature type="transmembrane region" description="Helical" evidence="4">
    <location>
        <begin position="216"/>
        <end position="239"/>
    </location>
</feature>
<evidence type="ECO:0000313" key="6">
    <source>
        <dbReference type="EMBL" id="AFC86526.1"/>
    </source>
</evidence>
<evidence type="ECO:0000259" key="5">
    <source>
        <dbReference type="PROSITE" id="PS50850"/>
    </source>
</evidence>
<dbReference type="KEGG" id="fau:Fraau_2144"/>
<dbReference type="InterPro" id="IPR011701">
    <property type="entry name" value="MFS"/>
</dbReference>
<dbReference type="RefSeq" id="WP_014403529.1">
    <property type="nucleotide sequence ID" value="NC_017033.1"/>
</dbReference>
<dbReference type="eggNOG" id="COG2807">
    <property type="taxonomic scope" value="Bacteria"/>
</dbReference>
<feature type="transmembrane region" description="Helical" evidence="4">
    <location>
        <begin position="111"/>
        <end position="130"/>
    </location>
</feature>
<feature type="transmembrane region" description="Helical" evidence="4">
    <location>
        <begin position="142"/>
        <end position="163"/>
    </location>
</feature>
<sequence length="402" mass="41849">MAAAMSAPASGQSPGHPVLLGMLGVSLVALNLRTAVVSLSPLYDFMRRSFAVSHSAQGIMGTLPVLCFAAFGLFGPRIGRTIGLERGMVLALLMIAAGEVLRAAFSPSIGVFGLISVLALGGIGLGNVLLPPAIKELFPDHVGALTSLYLVLVAVSAAAPPMLAVPLAHAFGWRLAIGSWALLAIVAALPWLLIARRSHTPHEAGPAASTLQACRWPTAWAITALFAVGALAMYALIAWMPRLLTEQAGVDAATAGTMLAIYNLIGFPHSLVVPMILEKDRHPGWVILFATTCLCCGVLGLGFVPSASWLWIFPAGLGAMFIPIGLTLVNLRSRTKEGTASLSSFVQSAGYLISASGPLLFGWLNQLSGGWRVPCLFLAACGIVAGAAGMIAIRPVFIEDAR</sequence>
<dbReference type="STRING" id="767434.Fraau_2144"/>
<dbReference type="PANTHER" id="PTHR23523:SF2">
    <property type="entry name" value="2-NITROIMIDAZOLE TRANSPORTER"/>
    <property type="match status" value="1"/>
</dbReference>
<dbReference type="EMBL" id="CP003350">
    <property type="protein sequence ID" value="AFC86526.1"/>
    <property type="molecule type" value="Genomic_DNA"/>
</dbReference>
<name>H8L450_FRAAD</name>
<feature type="transmembrane region" description="Helical" evidence="4">
    <location>
        <begin position="20"/>
        <end position="43"/>
    </location>
</feature>
<evidence type="ECO:0000256" key="4">
    <source>
        <dbReference type="SAM" id="Phobius"/>
    </source>
</evidence>
<feature type="transmembrane region" description="Helical" evidence="4">
    <location>
        <begin position="284"/>
        <end position="303"/>
    </location>
</feature>
<keyword evidence="2 4" id="KW-1133">Transmembrane helix</keyword>
<dbReference type="InterPro" id="IPR020846">
    <property type="entry name" value="MFS_dom"/>
</dbReference>
<dbReference type="InterPro" id="IPR052524">
    <property type="entry name" value="MFS_Cyanate_Porter"/>
</dbReference>
<feature type="transmembrane region" description="Helical" evidence="4">
    <location>
        <begin position="341"/>
        <end position="364"/>
    </location>
</feature>
<evidence type="ECO:0000256" key="3">
    <source>
        <dbReference type="ARBA" id="ARBA00023136"/>
    </source>
</evidence>
<dbReference type="OrthoDB" id="5317164at2"/>
<dbReference type="InterPro" id="IPR036259">
    <property type="entry name" value="MFS_trans_sf"/>
</dbReference>
<dbReference type="Gene3D" id="1.20.1250.20">
    <property type="entry name" value="MFS general substrate transporter like domains"/>
    <property type="match status" value="2"/>
</dbReference>
<keyword evidence="1 4" id="KW-0812">Transmembrane</keyword>
<accession>H8L450</accession>
<dbReference type="HOGENOM" id="CLU_038046_0_0_6"/>
<feature type="transmembrane region" description="Helical" evidence="4">
    <location>
        <begin position="55"/>
        <end position="75"/>
    </location>
</feature>
<keyword evidence="3 4" id="KW-0472">Membrane</keyword>
<evidence type="ECO:0000256" key="2">
    <source>
        <dbReference type="ARBA" id="ARBA00022989"/>
    </source>
</evidence>
<evidence type="ECO:0000256" key="1">
    <source>
        <dbReference type="ARBA" id="ARBA00022692"/>
    </source>
</evidence>
<dbReference type="SUPFAM" id="SSF103473">
    <property type="entry name" value="MFS general substrate transporter"/>
    <property type="match status" value="1"/>
</dbReference>
<dbReference type="GO" id="GO:0022857">
    <property type="term" value="F:transmembrane transporter activity"/>
    <property type="evidence" value="ECO:0007669"/>
    <property type="project" value="InterPro"/>
</dbReference>